<dbReference type="HOGENOM" id="CLU_077771_0_0_1"/>
<keyword evidence="3" id="KW-1185">Reference proteome</keyword>
<dbReference type="EMBL" id="GL379806">
    <property type="protein sequence ID" value="EGT40942.1"/>
    <property type="molecule type" value="Genomic_DNA"/>
</dbReference>
<accession>G0MQC0</accession>
<dbReference type="InterPro" id="IPR012885">
    <property type="entry name" value="F-box_Sdz-33"/>
</dbReference>
<dbReference type="InParanoid" id="G0MQC0"/>
<dbReference type="AlphaFoldDB" id="G0MQC0"/>
<dbReference type="PANTHER" id="PTHR21503">
    <property type="entry name" value="F-BOX-CONTAINING HYPOTHETICAL PROTEIN C.ELEGANS"/>
    <property type="match status" value="1"/>
</dbReference>
<dbReference type="PANTHER" id="PTHR21503:SF8">
    <property type="entry name" value="F-BOX ASSOCIATED DOMAIN-CONTAINING PROTEIN-RELATED"/>
    <property type="match status" value="1"/>
</dbReference>
<feature type="domain" description="Sdz-33 F-box" evidence="1">
    <location>
        <begin position="115"/>
        <end position="176"/>
    </location>
</feature>
<protein>
    <recommendedName>
        <fullName evidence="1">Sdz-33 F-box domain-containing protein</fullName>
    </recommendedName>
</protein>
<dbReference type="eggNOG" id="ENOG502TKEP">
    <property type="taxonomic scope" value="Eukaryota"/>
</dbReference>
<evidence type="ECO:0000313" key="2">
    <source>
        <dbReference type="EMBL" id="EGT40942.1"/>
    </source>
</evidence>
<sequence length="252" mass="29882">MRLDGERFECTDKISNTYWEDVIVGIITFTDHVCNMFKVDVQVLTIQKSTMWALDWIKLERSAPLRQLVIHNDQDKEKKFTEEDVRQILTNRRCTAYSLAIEAKLPEKLKIDYTPSNFKALKIRYGRWLTLENLYILGETCQEIIIEKSQFTVKDLEAIMNHWLSGRLNRLRCLSIDRVKGYLGLPFSTIFRKYIKKLDRKLFYECSTGMVFYHGEDRAYRRNDGAFVGINEIQSLESVFLFFFPNVKRKRC</sequence>
<gene>
    <name evidence="2" type="ORF">CAEBREN_11818</name>
</gene>
<dbReference type="Pfam" id="PF07735">
    <property type="entry name" value="FBA_2"/>
    <property type="match status" value="1"/>
</dbReference>
<organism evidence="3">
    <name type="scientific">Caenorhabditis brenneri</name>
    <name type="common">Nematode worm</name>
    <dbReference type="NCBI Taxonomy" id="135651"/>
    <lineage>
        <taxon>Eukaryota</taxon>
        <taxon>Metazoa</taxon>
        <taxon>Ecdysozoa</taxon>
        <taxon>Nematoda</taxon>
        <taxon>Chromadorea</taxon>
        <taxon>Rhabditida</taxon>
        <taxon>Rhabditina</taxon>
        <taxon>Rhabditomorpha</taxon>
        <taxon>Rhabditoidea</taxon>
        <taxon>Rhabditidae</taxon>
        <taxon>Peloderinae</taxon>
        <taxon>Caenorhabditis</taxon>
    </lineage>
</organism>
<dbReference type="Proteomes" id="UP000008068">
    <property type="component" value="Unassembled WGS sequence"/>
</dbReference>
<evidence type="ECO:0000313" key="3">
    <source>
        <dbReference type="Proteomes" id="UP000008068"/>
    </source>
</evidence>
<dbReference type="OMA" id="DGERFEC"/>
<reference evidence="3" key="1">
    <citation type="submission" date="2011-07" db="EMBL/GenBank/DDBJ databases">
        <authorList>
            <consortium name="Caenorhabditis brenneri Sequencing and Analysis Consortium"/>
            <person name="Wilson R.K."/>
        </authorList>
    </citation>
    <scope>NUCLEOTIDE SEQUENCE [LARGE SCALE GENOMIC DNA]</scope>
    <source>
        <strain evidence="3">PB2801</strain>
    </source>
</reference>
<proteinExistence type="predicted"/>
<name>G0MQC0_CAEBE</name>
<evidence type="ECO:0000259" key="1">
    <source>
        <dbReference type="Pfam" id="PF07735"/>
    </source>
</evidence>